<feature type="compositionally biased region" description="Basic and acidic residues" evidence="1">
    <location>
        <begin position="67"/>
        <end position="80"/>
    </location>
</feature>
<proteinExistence type="predicted"/>
<dbReference type="EMBL" id="BLXT01006309">
    <property type="protein sequence ID" value="GFO30977.1"/>
    <property type="molecule type" value="Genomic_DNA"/>
</dbReference>
<sequence>MNKRTLTAQSTHKRITAPRTMCAQKNFEGKENDERARELRWHRERSTQKRTSKATMHAQENFDGSENDARTRELRRLRERCVHKRTSTVPRTMHVQ</sequence>
<feature type="compositionally biased region" description="Polar residues" evidence="1">
    <location>
        <begin position="1"/>
        <end position="10"/>
    </location>
</feature>
<feature type="compositionally biased region" description="Basic and acidic residues" evidence="1">
    <location>
        <begin position="27"/>
        <end position="47"/>
    </location>
</feature>
<reference evidence="2 3" key="1">
    <citation type="journal article" date="2021" name="Elife">
        <title>Chloroplast acquisition without the gene transfer in kleptoplastic sea slugs, Plakobranchus ocellatus.</title>
        <authorList>
            <person name="Maeda T."/>
            <person name="Takahashi S."/>
            <person name="Yoshida T."/>
            <person name="Shimamura S."/>
            <person name="Takaki Y."/>
            <person name="Nagai Y."/>
            <person name="Toyoda A."/>
            <person name="Suzuki Y."/>
            <person name="Arimoto A."/>
            <person name="Ishii H."/>
            <person name="Satoh N."/>
            <person name="Nishiyama T."/>
            <person name="Hasebe M."/>
            <person name="Maruyama T."/>
            <person name="Minagawa J."/>
            <person name="Obokata J."/>
            <person name="Shigenobu S."/>
        </authorList>
    </citation>
    <scope>NUCLEOTIDE SEQUENCE [LARGE SCALE GENOMIC DNA]</scope>
</reference>
<protein>
    <submittedName>
        <fullName evidence="2">Uncharacterized protein</fullName>
    </submittedName>
</protein>
<feature type="region of interest" description="Disordered" evidence="1">
    <location>
        <begin position="1"/>
        <end position="96"/>
    </location>
</feature>
<keyword evidence="3" id="KW-1185">Reference proteome</keyword>
<name>A0AAV4CI38_9GAST</name>
<evidence type="ECO:0000313" key="3">
    <source>
        <dbReference type="Proteomes" id="UP000735302"/>
    </source>
</evidence>
<gene>
    <name evidence="2" type="ORF">PoB_005748200</name>
</gene>
<dbReference type="Proteomes" id="UP000735302">
    <property type="component" value="Unassembled WGS sequence"/>
</dbReference>
<organism evidence="2 3">
    <name type="scientific">Plakobranchus ocellatus</name>
    <dbReference type="NCBI Taxonomy" id="259542"/>
    <lineage>
        <taxon>Eukaryota</taxon>
        <taxon>Metazoa</taxon>
        <taxon>Spiralia</taxon>
        <taxon>Lophotrochozoa</taxon>
        <taxon>Mollusca</taxon>
        <taxon>Gastropoda</taxon>
        <taxon>Heterobranchia</taxon>
        <taxon>Euthyneura</taxon>
        <taxon>Panpulmonata</taxon>
        <taxon>Sacoglossa</taxon>
        <taxon>Placobranchoidea</taxon>
        <taxon>Plakobranchidae</taxon>
        <taxon>Plakobranchus</taxon>
    </lineage>
</organism>
<accession>A0AAV4CI38</accession>
<comment type="caution">
    <text evidence="2">The sequence shown here is derived from an EMBL/GenBank/DDBJ whole genome shotgun (WGS) entry which is preliminary data.</text>
</comment>
<dbReference type="AlphaFoldDB" id="A0AAV4CI38"/>
<evidence type="ECO:0000256" key="1">
    <source>
        <dbReference type="SAM" id="MobiDB-lite"/>
    </source>
</evidence>
<feature type="compositionally biased region" description="Polar residues" evidence="1">
    <location>
        <begin position="87"/>
        <end position="96"/>
    </location>
</feature>
<evidence type="ECO:0000313" key="2">
    <source>
        <dbReference type="EMBL" id="GFO30977.1"/>
    </source>
</evidence>